<keyword evidence="9" id="KW-1185">Reference proteome</keyword>
<dbReference type="InterPro" id="IPR012677">
    <property type="entry name" value="Nucleotide-bd_a/b_plait_sf"/>
</dbReference>
<feature type="domain" description="RRM" evidence="7">
    <location>
        <begin position="527"/>
        <end position="642"/>
    </location>
</feature>
<dbReference type="OrthoDB" id="267048at2759"/>
<reference evidence="8" key="1">
    <citation type="submission" date="2020-01" db="EMBL/GenBank/DDBJ databases">
        <title>Genome Sequencing of Three Apophysomyces-Like Fungal Strains Confirms a Novel Fungal Genus in the Mucoromycota with divergent Burkholderia-like Endosymbiotic Bacteria.</title>
        <authorList>
            <person name="Stajich J.E."/>
            <person name="Macias A.M."/>
            <person name="Carter-House D."/>
            <person name="Lovett B."/>
            <person name="Kasson L.R."/>
            <person name="Berry K."/>
            <person name="Grigoriev I."/>
            <person name="Chang Y."/>
            <person name="Spatafora J."/>
            <person name="Kasson M.T."/>
        </authorList>
    </citation>
    <scope>NUCLEOTIDE SEQUENCE</scope>
    <source>
        <strain evidence="8">NRRL A-21654</strain>
    </source>
</reference>
<dbReference type="PANTHER" id="PTHR48039:SF5">
    <property type="entry name" value="RNA-BINDING PROTEIN 28"/>
    <property type="match status" value="1"/>
</dbReference>
<keyword evidence="3 5" id="KW-0694">RNA-binding</keyword>
<dbReference type="GO" id="GO:0003729">
    <property type="term" value="F:mRNA binding"/>
    <property type="evidence" value="ECO:0007669"/>
    <property type="project" value="TreeGrafter"/>
</dbReference>
<dbReference type="InterPro" id="IPR000504">
    <property type="entry name" value="RRM_dom"/>
</dbReference>
<dbReference type="FunFam" id="3.30.70.330:FF:000182">
    <property type="entry name" value="RNA-binding motif protein 28"/>
    <property type="match status" value="1"/>
</dbReference>
<feature type="compositionally biased region" description="Acidic residues" evidence="6">
    <location>
        <begin position="253"/>
        <end position="314"/>
    </location>
</feature>
<evidence type="ECO:0000313" key="9">
    <source>
        <dbReference type="Proteomes" id="UP000605846"/>
    </source>
</evidence>
<dbReference type="GO" id="GO:0005730">
    <property type="term" value="C:nucleolus"/>
    <property type="evidence" value="ECO:0007669"/>
    <property type="project" value="TreeGrafter"/>
</dbReference>
<evidence type="ECO:0000256" key="3">
    <source>
        <dbReference type="ARBA" id="ARBA00022884"/>
    </source>
</evidence>
<dbReference type="InterPro" id="IPR051945">
    <property type="entry name" value="RRM_MRD1_RNA_proc_ribogen"/>
</dbReference>
<feature type="region of interest" description="Disordered" evidence="6">
    <location>
        <begin position="111"/>
        <end position="130"/>
    </location>
</feature>
<feature type="compositionally biased region" description="Acidic residues" evidence="6">
    <location>
        <begin position="229"/>
        <end position="245"/>
    </location>
</feature>
<dbReference type="FunFam" id="3.30.70.330:FF:000406">
    <property type="entry name" value="Related to Nucleolar protein NOP4"/>
    <property type="match status" value="1"/>
</dbReference>
<gene>
    <name evidence="8" type="primary">NOP4</name>
    <name evidence="8" type="ORF">EC973_007009</name>
</gene>
<keyword evidence="4" id="KW-0539">Nucleus</keyword>
<dbReference type="Gene3D" id="3.30.70.330">
    <property type="match status" value="4"/>
</dbReference>
<dbReference type="Pfam" id="PF00076">
    <property type="entry name" value="RRM_1"/>
    <property type="match status" value="3"/>
</dbReference>
<feature type="region of interest" description="Disordered" evidence="6">
    <location>
        <begin position="226"/>
        <end position="325"/>
    </location>
</feature>
<dbReference type="AlphaFoldDB" id="A0A8H7BPR4"/>
<dbReference type="InterPro" id="IPR035979">
    <property type="entry name" value="RBD_domain_sf"/>
</dbReference>
<dbReference type="EMBL" id="JABAYA010000049">
    <property type="protein sequence ID" value="KAF7727778.1"/>
    <property type="molecule type" value="Genomic_DNA"/>
</dbReference>
<feature type="compositionally biased region" description="Basic and acidic residues" evidence="6">
    <location>
        <begin position="111"/>
        <end position="125"/>
    </location>
</feature>
<proteinExistence type="predicted"/>
<protein>
    <submittedName>
        <fullName evidence="8">RNA recognition motif-containing protein</fullName>
    </submittedName>
</protein>
<dbReference type="SUPFAM" id="SSF54928">
    <property type="entry name" value="RNA-binding domain, RBD"/>
    <property type="match status" value="4"/>
</dbReference>
<dbReference type="PROSITE" id="PS50102">
    <property type="entry name" value="RRM"/>
    <property type="match status" value="4"/>
</dbReference>
<evidence type="ECO:0000313" key="8">
    <source>
        <dbReference type="EMBL" id="KAF7727778.1"/>
    </source>
</evidence>
<dbReference type="PANTHER" id="PTHR48039">
    <property type="entry name" value="RNA-BINDING MOTIF PROTEIN 14B"/>
    <property type="match status" value="1"/>
</dbReference>
<organism evidence="8 9">
    <name type="scientific">Apophysomyces ossiformis</name>
    <dbReference type="NCBI Taxonomy" id="679940"/>
    <lineage>
        <taxon>Eukaryota</taxon>
        <taxon>Fungi</taxon>
        <taxon>Fungi incertae sedis</taxon>
        <taxon>Mucoromycota</taxon>
        <taxon>Mucoromycotina</taxon>
        <taxon>Mucoromycetes</taxon>
        <taxon>Mucorales</taxon>
        <taxon>Mucorineae</taxon>
        <taxon>Mucoraceae</taxon>
        <taxon>Apophysomyces</taxon>
    </lineage>
</organism>
<comment type="caution">
    <text evidence="8">The sequence shown here is derived from an EMBL/GenBank/DDBJ whole genome shotgun (WGS) entry which is preliminary data.</text>
</comment>
<dbReference type="SMART" id="SM00360">
    <property type="entry name" value="RRM"/>
    <property type="match status" value="4"/>
</dbReference>
<feature type="domain" description="RRM" evidence="7">
    <location>
        <begin position="20"/>
        <end position="108"/>
    </location>
</feature>
<evidence type="ECO:0000256" key="2">
    <source>
        <dbReference type="ARBA" id="ARBA00022737"/>
    </source>
</evidence>
<name>A0A8H7BPR4_9FUNG</name>
<comment type="subcellular location">
    <subcellularLocation>
        <location evidence="1">Nucleus</location>
    </subcellularLocation>
</comment>
<evidence type="ECO:0000256" key="5">
    <source>
        <dbReference type="PROSITE-ProRule" id="PRU00176"/>
    </source>
</evidence>
<feature type="domain" description="RRM" evidence="7">
    <location>
        <begin position="331"/>
        <end position="468"/>
    </location>
</feature>
<dbReference type="CDD" id="cd12416">
    <property type="entry name" value="RRM4_RBM28_like"/>
    <property type="match status" value="1"/>
</dbReference>
<evidence type="ECO:0000256" key="6">
    <source>
        <dbReference type="SAM" id="MobiDB-lite"/>
    </source>
</evidence>
<evidence type="ECO:0000259" key="7">
    <source>
        <dbReference type="PROSITE" id="PS50102"/>
    </source>
</evidence>
<accession>A0A8H7BPR4</accession>
<evidence type="ECO:0000256" key="1">
    <source>
        <dbReference type="ARBA" id="ARBA00004123"/>
    </source>
</evidence>
<keyword evidence="2" id="KW-0677">Repeat</keyword>
<feature type="domain" description="RRM" evidence="7">
    <location>
        <begin position="141"/>
        <end position="219"/>
    </location>
</feature>
<evidence type="ECO:0000256" key="4">
    <source>
        <dbReference type="ARBA" id="ARBA00023242"/>
    </source>
</evidence>
<sequence>MADVQKTPKNPTEETSHAKSTLFVRGLPYKATSKDLETFFEDVGPIRRCFVVADRSQGEIKEDDPNFKNKGYGYVRFALADDARQAIEKLKSEKFLGERKLNITFARDKEAAGSEEAKPKKEFVKKPKKKNTEAGAVNRAARLIVRNLPWKYREADLKRLFEKHGKVLDVQLPRKYEGGPLRGFAFIQFDSVKEAEAALNALNATEHVGRTIAVDWSLSKERFTKLEEEDKQQEETQEEVEEEQANEASAETGEGEEQSEEEEDEDEDKDNDEEEEEEEQSADEVDADSDEEMKEATESEDEEMEVDSDMEAEESAATKKERRFPQVSEGTTLFVRNLLFETTEEDLKEHFKQWGPVIYARITRDRNTQLSRGTGFVCMRKKEDAERCVEEAEELRKMSQKEDNSEQAVMNQLMSKREKKKKGTMYKSILTPDAGTGLGLKFTLNGRVLDVTLAVDRNQALKIKEDRSNLRKKEDKRNLYLMREGVVFPNTPAAETMTPAELQKRQMSFSFRKKQIASNPSMYISKTRLSIRNLPVSVDDAALKQLGLDSIQKFKQQVKADLRTDLTKEEKEEGWQYRPRVKQAKIIRSKDRIDSATQKPRSKGYGFLEYTTHAHALAALRYLNNNPEIYSGKRLIVEFSLENKEVVERRQQRAVTVKLQRKSKK</sequence>
<dbReference type="Proteomes" id="UP000605846">
    <property type="component" value="Unassembled WGS sequence"/>
</dbReference>